<dbReference type="OrthoDB" id="8602427at2"/>
<proteinExistence type="predicted"/>
<sequence>MPEAKYGELPGYFATEERLGGKDAYEAEKTAGKTVLDYRQWVQVRTDEFKNWFGDWQNGQVPVRLLDKNGEPKIFYPDPVADTYEVSRHICYYETQRRSVKETITEYVKYDDEGRIMGIWPQPREGYLPEQRSRTRTFYEDIEKSKTVHETLRFRQVEDCTFHIRIEGSNRWIGGLVLSPEDGENGFRSNRPLAKQDGSRYFVPFRVEIEKDYRSKGVGTALYRFAEQCIGEEIHPARSQTDAAKGLWAKRNRQGGFGGYFMNADGQMKSAVNNSGLFDRSNSDTGDTLPQEILDKARRTYQGLRATAAPEAEKQRFTMLEQLMEKTVSGLPADVRMQARINFYQSQIRDAGKTYDLSDERNIETGIDR</sequence>
<evidence type="ECO:0000313" key="1">
    <source>
        <dbReference type="EMBL" id="EGZ50908.1"/>
    </source>
</evidence>
<evidence type="ECO:0000313" key="2">
    <source>
        <dbReference type="Proteomes" id="UP000005336"/>
    </source>
</evidence>
<dbReference type="PATRIC" id="fig|1030841.3.peg.468"/>
<gene>
    <name evidence="1" type="ORF">HMPREF9370_0473</name>
</gene>
<name>G4CN14_9NEIS</name>
<protein>
    <submittedName>
        <fullName evidence="1">Uncharacterized protein</fullName>
    </submittedName>
</protein>
<dbReference type="STRING" id="1030841.HMPREF9370_0473"/>
<accession>G4CN14</accession>
<dbReference type="AlphaFoldDB" id="G4CN14"/>
<reference evidence="1 2" key="1">
    <citation type="submission" date="2011-06" db="EMBL/GenBank/DDBJ databases">
        <authorList>
            <person name="Muzny D."/>
            <person name="Qin X."/>
            <person name="Deng J."/>
            <person name="Jiang H."/>
            <person name="Liu Y."/>
            <person name="Qu J."/>
            <person name="Song X.-Z."/>
            <person name="Zhang L."/>
            <person name="Thornton R."/>
            <person name="Coyle M."/>
            <person name="Francisco L."/>
            <person name="Jackson L."/>
            <person name="Javaid M."/>
            <person name="Korchina V."/>
            <person name="Kovar C."/>
            <person name="Mata R."/>
            <person name="Mathew T."/>
            <person name="Ngo R."/>
            <person name="Nguyen L."/>
            <person name="Nguyen N."/>
            <person name="Okwuonu G."/>
            <person name="Ongeri F."/>
            <person name="Pham C."/>
            <person name="Simmons D."/>
            <person name="Wilczek-Boney K."/>
            <person name="Hale W."/>
            <person name="Jakkamsetti A."/>
            <person name="Pham P."/>
            <person name="Ruth R."/>
            <person name="San Lucas F."/>
            <person name="Warren J."/>
            <person name="Zhang J."/>
            <person name="Zhao Z."/>
            <person name="Zhou C."/>
            <person name="Zhu D."/>
            <person name="Lee S."/>
            <person name="Bess C."/>
            <person name="Blankenburg K."/>
            <person name="Forbes L."/>
            <person name="Fu Q."/>
            <person name="Gubbala S."/>
            <person name="Hirani K."/>
            <person name="Jayaseelan J.C."/>
            <person name="Lara F."/>
            <person name="Munidasa M."/>
            <person name="Palculict T."/>
            <person name="Patil S."/>
            <person name="Pu L.-L."/>
            <person name="Saada N."/>
            <person name="Tang L."/>
            <person name="Weissenberger G."/>
            <person name="Zhu Y."/>
            <person name="Hemphill L."/>
            <person name="Shang Y."/>
            <person name="Youmans B."/>
            <person name="Ayvaz T."/>
            <person name="Ross M."/>
            <person name="Santibanez J."/>
            <person name="Aqrawi P."/>
            <person name="Gross S."/>
            <person name="Joshi V."/>
            <person name="Fowler G."/>
            <person name="Nazareth L."/>
            <person name="Reid J."/>
            <person name="Worley K."/>
            <person name="Petrosino J."/>
            <person name="Highlander S."/>
            <person name="Gibbs R."/>
        </authorList>
    </citation>
    <scope>NUCLEOTIDE SEQUENCE [LARGE SCALE GENOMIC DNA]</scope>
    <source>
        <strain evidence="1 2">9715</strain>
    </source>
</reference>
<dbReference type="HOGENOM" id="CLU_749705_0_0_4"/>
<comment type="caution">
    <text evidence="1">The sequence shown here is derived from an EMBL/GenBank/DDBJ whole genome shotgun (WGS) entry which is preliminary data.</text>
</comment>
<dbReference type="RefSeq" id="WP_009115619.1">
    <property type="nucleotide sequence ID" value="NZ_JH165159.1"/>
</dbReference>
<dbReference type="EMBL" id="AGAZ01000019">
    <property type="protein sequence ID" value="EGZ50908.1"/>
    <property type="molecule type" value="Genomic_DNA"/>
</dbReference>
<keyword evidence="2" id="KW-1185">Reference proteome</keyword>
<dbReference type="Proteomes" id="UP000005336">
    <property type="component" value="Unassembled WGS sequence"/>
</dbReference>
<organism evidence="1 2">
    <name type="scientific">Neisseria wadsworthii 9715</name>
    <dbReference type="NCBI Taxonomy" id="1030841"/>
    <lineage>
        <taxon>Bacteria</taxon>
        <taxon>Pseudomonadati</taxon>
        <taxon>Pseudomonadota</taxon>
        <taxon>Betaproteobacteria</taxon>
        <taxon>Neisseriales</taxon>
        <taxon>Neisseriaceae</taxon>
        <taxon>Neisseria</taxon>
    </lineage>
</organism>